<evidence type="ECO:0000313" key="4">
    <source>
        <dbReference type="EMBL" id="KAE9059282.1"/>
    </source>
</evidence>
<dbReference type="EMBL" id="QXGE01006460">
    <property type="protein sequence ID" value="KAE9265179.1"/>
    <property type="molecule type" value="Genomic_DNA"/>
</dbReference>
<evidence type="ECO:0000313" key="19">
    <source>
        <dbReference type="Proteomes" id="UP000488956"/>
    </source>
</evidence>
<proteinExistence type="predicted"/>
<sequence>MRKVAAIVFVSVLYCNGCYSIGCPQSAILSDICCKFTSDAEVNQIKTNAQRIVKGETQPLHTVQCTVPVALAEQD</sequence>
<evidence type="ECO:0000313" key="18">
    <source>
        <dbReference type="Proteomes" id="UP000476176"/>
    </source>
</evidence>
<dbReference type="Proteomes" id="UP000429523">
    <property type="component" value="Unassembled WGS sequence"/>
</dbReference>
<evidence type="ECO:0000313" key="3">
    <source>
        <dbReference type="EMBL" id="KAE8959817.1"/>
    </source>
</evidence>
<dbReference type="EMBL" id="QXFX01006081">
    <property type="protein sequence ID" value="KAE9059282.1"/>
    <property type="molecule type" value="Genomic_DNA"/>
</dbReference>
<dbReference type="Proteomes" id="UP000433483">
    <property type="component" value="Unassembled WGS sequence"/>
</dbReference>
<evidence type="ECO:0000256" key="1">
    <source>
        <dbReference type="SAM" id="SignalP"/>
    </source>
</evidence>
<organism evidence="10 13">
    <name type="scientific">Phytophthora fragariae</name>
    <dbReference type="NCBI Taxonomy" id="53985"/>
    <lineage>
        <taxon>Eukaryota</taxon>
        <taxon>Sar</taxon>
        <taxon>Stramenopiles</taxon>
        <taxon>Oomycota</taxon>
        <taxon>Peronosporomycetes</taxon>
        <taxon>Peronosporales</taxon>
        <taxon>Peronosporaceae</taxon>
        <taxon>Phytophthora</taxon>
    </lineage>
</organism>
<dbReference type="EMBL" id="QXGC01006332">
    <property type="protein sequence ID" value="KAE9162703.1"/>
    <property type="molecule type" value="Genomic_DNA"/>
</dbReference>
<dbReference type="Proteomes" id="UP000441208">
    <property type="component" value="Unassembled WGS sequence"/>
</dbReference>
<dbReference type="Proteomes" id="UP000440367">
    <property type="component" value="Unassembled WGS sequence"/>
</dbReference>
<dbReference type="EMBL" id="QXFW01006212">
    <property type="protein sequence ID" value="KAE8959817.1"/>
    <property type="molecule type" value="Genomic_DNA"/>
</dbReference>
<name>A0A6A4B267_9STRA</name>
<evidence type="ECO:0000313" key="15">
    <source>
        <dbReference type="Proteomes" id="UP000440732"/>
    </source>
</evidence>
<dbReference type="EMBL" id="QXGD01005595">
    <property type="protein sequence ID" value="KAE9165634.1"/>
    <property type="molecule type" value="Genomic_DNA"/>
</dbReference>
<evidence type="ECO:0000313" key="14">
    <source>
        <dbReference type="Proteomes" id="UP000440367"/>
    </source>
</evidence>
<gene>
    <name evidence="10" type="ORF">PF001_g31000</name>
    <name evidence="9" type="ORF">PF002_g31318</name>
    <name evidence="8" type="ORF">PF004_g30397</name>
    <name evidence="7" type="ORF">PF005_g31240</name>
    <name evidence="6" type="ORF">PF006_g30910</name>
    <name evidence="5" type="ORF">PF007_g30742</name>
    <name evidence="2" type="ORF">PF009_g31326</name>
    <name evidence="4" type="ORF">PF010_g30679</name>
    <name evidence="3" type="ORF">PF011_g30310</name>
</gene>
<dbReference type="EMBL" id="QXGB01006129">
    <property type="protein sequence ID" value="KAE9161449.1"/>
    <property type="molecule type" value="Genomic_DNA"/>
</dbReference>
<accession>A0A6A4B267</accession>
<evidence type="ECO:0000313" key="13">
    <source>
        <dbReference type="Proteomes" id="UP000437068"/>
    </source>
</evidence>
<evidence type="ECO:0000313" key="17">
    <source>
        <dbReference type="Proteomes" id="UP000460718"/>
    </source>
</evidence>
<dbReference type="Proteomes" id="UP000440732">
    <property type="component" value="Unassembled WGS sequence"/>
</dbReference>
<keyword evidence="1" id="KW-0732">Signal</keyword>
<dbReference type="Proteomes" id="UP000460718">
    <property type="component" value="Unassembled WGS sequence"/>
</dbReference>
<dbReference type="AlphaFoldDB" id="A0A6A4B267"/>
<evidence type="ECO:0000313" key="12">
    <source>
        <dbReference type="Proteomes" id="UP000433483"/>
    </source>
</evidence>
<evidence type="ECO:0000313" key="5">
    <source>
        <dbReference type="EMBL" id="KAE9060042.1"/>
    </source>
</evidence>
<feature type="signal peptide" evidence="1">
    <location>
        <begin position="1"/>
        <end position="20"/>
    </location>
</feature>
<dbReference type="OrthoDB" id="10275767at2759"/>
<evidence type="ECO:0000313" key="9">
    <source>
        <dbReference type="EMBL" id="KAE9165634.1"/>
    </source>
</evidence>
<evidence type="ECO:0000313" key="2">
    <source>
        <dbReference type="EMBL" id="KAE8918357.1"/>
    </source>
</evidence>
<dbReference type="Proteomes" id="UP000488956">
    <property type="component" value="Unassembled WGS sequence"/>
</dbReference>
<reference evidence="11 12" key="1">
    <citation type="submission" date="2018-08" db="EMBL/GenBank/DDBJ databases">
        <title>Genomic investigation of the strawberry pathogen Phytophthora fragariae indicates pathogenicity is determined by transcriptional variation in three key races.</title>
        <authorList>
            <person name="Adams T.M."/>
            <person name="Armitage A.D."/>
            <person name="Sobczyk M.K."/>
            <person name="Bates H.J."/>
            <person name="Dunwell J.M."/>
            <person name="Nellist C.F."/>
            <person name="Harrison R.J."/>
        </authorList>
    </citation>
    <scope>NUCLEOTIDE SEQUENCE [LARGE SCALE GENOMIC DNA]</scope>
    <source>
        <strain evidence="10 13">A4</strain>
        <strain evidence="9 14">BC-1</strain>
        <strain evidence="8 18">BC-23</strain>
        <strain evidence="7 12">NOV-27</strain>
        <strain evidence="6 15">NOV-5</strain>
        <strain evidence="5 16">NOV-71</strain>
        <strain evidence="2 11">NOV-9</strain>
        <strain evidence="4 19">ONT-3</strain>
        <strain evidence="3 17">SCRP245</strain>
    </source>
</reference>
<evidence type="ECO:0000313" key="8">
    <source>
        <dbReference type="EMBL" id="KAE9162703.1"/>
    </source>
</evidence>
<dbReference type="EMBL" id="QXGF01005794">
    <property type="protein sequence ID" value="KAE8918357.1"/>
    <property type="molecule type" value="Genomic_DNA"/>
</dbReference>
<comment type="caution">
    <text evidence="10">The sequence shown here is derived from an EMBL/GenBank/DDBJ whole genome shotgun (WGS) entry which is preliminary data.</text>
</comment>
<evidence type="ECO:0000313" key="11">
    <source>
        <dbReference type="Proteomes" id="UP000429523"/>
    </source>
</evidence>
<dbReference type="EMBL" id="QXGA01006309">
    <property type="protein sequence ID" value="KAE9063577.1"/>
    <property type="molecule type" value="Genomic_DNA"/>
</dbReference>
<evidence type="ECO:0000313" key="6">
    <source>
        <dbReference type="EMBL" id="KAE9063577.1"/>
    </source>
</evidence>
<dbReference type="Proteomes" id="UP000476176">
    <property type="component" value="Unassembled WGS sequence"/>
</dbReference>
<evidence type="ECO:0000313" key="7">
    <source>
        <dbReference type="EMBL" id="KAE9161449.1"/>
    </source>
</evidence>
<evidence type="ECO:0000313" key="10">
    <source>
        <dbReference type="EMBL" id="KAE9265179.1"/>
    </source>
</evidence>
<feature type="chain" id="PRO_5036166999" evidence="1">
    <location>
        <begin position="21"/>
        <end position="75"/>
    </location>
</feature>
<evidence type="ECO:0000313" key="16">
    <source>
        <dbReference type="Proteomes" id="UP000441208"/>
    </source>
</evidence>
<protein>
    <submittedName>
        <fullName evidence="10">Uncharacterized protein</fullName>
    </submittedName>
</protein>
<keyword evidence="12" id="KW-1185">Reference proteome</keyword>
<dbReference type="Proteomes" id="UP000437068">
    <property type="component" value="Unassembled WGS sequence"/>
</dbReference>
<dbReference type="EMBL" id="QXFZ01005806">
    <property type="protein sequence ID" value="KAE9060042.1"/>
    <property type="molecule type" value="Genomic_DNA"/>
</dbReference>